<dbReference type="PANTHER" id="PTHR43003">
    <property type="entry name" value="DNA-3-METHYLADENINE GLYCOSYLASE"/>
    <property type="match status" value="1"/>
</dbReference>
<organism evidence="7 8">
    <name type="scientific">Candidatus Nitrospira nitrosa</name>
    <dbReference type="NCBI Taxonomy" id="1742972"/>
    <lineage>
        <taxon>Bacteria</taxon>
        <taxon>Pseudomonadati</taxon>
        <taxon>Nitrospirota</taxon>
        <taxon>Nitrospiria</taxon>
        <taxon>Nitrospirales</taxon>
        <taxon>Nitrospiraceae</taxon>
        <taxon>Nitrospira</taxon>
    </lineage>
</organism>
<dbReference type="Gene3D" id="1.10.1670.40">
    <property type="match status" value="1"/>
</dbReference>
<dbReference type="InterPro" id="IPR003265">
    <property type="entry name" value="HhH-GPD_domain"/>
</dbReference>
<evidence type="ECO:0000259" key="6">
    <source>
        <dbReference type="SMART" id="SM00478"/>
    </source>
</evidence>
<dbReference type="InterPro" id="IPR051912">
    <property type="entry name" value="Alkylbase_DNA_Glycosylase/TA"/>
</dbReference>
<dbReference type="GO" id="GO:0006307">
    <property type="term" value="P:DNA alkylation repair"/>
    <property type="evidence" value="ECO:0007669"/>
    <property type="project" value="TreeGrafter"/>
</dbReference>
<dbReference type="GO" id="GO:0032131">
    <property type="term" value="F:alkylated DNA binding"/>
    <property type="evidence" value="ECO:0007669"/>
    <property type="project" value="TreeGrafter"/>
</dbReference>
<evidence type="ECO:0000256" key="5">
    <source>
        <dbReference type="ARBA" id="ARBA00023204"/>
    </source>
</evidence>
<name>A0A0S4LEJ5_9BACT</name>
<accession>A0A0S4LEJ5</accession>
<dbReference type="GO" id="GO:0043916">
    <property type="term" value="F:DNA-7-methylguanine glycosylase activity"/>
    <property type="evidence" value="ECO:0007669"/>
    <property type="project" value="TreeGrafter"/>
</dbReference>
<dbReference type="RefSeq" id="WP_090748609.1">
    <property type="nucleotide sequence ID" value="NZ_CZQA01000008.1"/>
</dbReference>
<evidence type="ECO:0000256" key="3">
    <source>
        <dbReference type="ARBA" id="ARBA00012000"/>
    </source>
</evidence>
<dbReference type="EMBL" id="CZQA01000008">
    <property type="protein sequence ID" value="CUS36023.1"/>
    <property type="molecule type" value="Genomic_DNA"/>
</dbReference>
<comment type="similarity">
    <text evidence="2">Belongs to the alkylbase DNA glycosidase AlkA family.</text>
</comment>
<dbReference type="Gene3D" id="1.10.340.30">
    <property type="entry name" value="Hypothetical protein, domain 2"/>
    <property type="match status" value="1"/>
</dbReference>
<dbReference type="GO" id="GO:0008725">
    <property type="term" value="F:DNA-3-methyladenine glycosylase activity"/>
    <property type="evidence" value="ECO:0007669"/>
    <property type="project" value="TreeGrafter"/>
</dbReference>
<dbReference type="OrthoDB" id="9785929at2"/>
<dbReference type="FunFam" id="1.10.340.30:FF:000004">
    <property type="entry name" value="DNA-3-methyladenine glycosylase II"/>
    <property type="match status" value="1"/>
</dbReference>
<feature type="domain" description="HhH-GPD" evidence="6">
    <location>
        <begin position="49"/>
        <end position="205"/>
    </location>
</feature>
<dbReference type="AlphaFoldDB" id="A0A0S4LEJ5"/>
<evidence type="ECO:0000256" key="2">
    <source>
        <dbReference type="ARBA" id="ARBA00010817"/>
    </source>
</evidence>
<gene>
    <name evidence="7" type="primary">alkA</name>
    <name evidence="7" type="ORF">COMA1_20599</name>
</gene>
<keyword evidence="8" id="KW-1185">Reference proteome</keyword>
<evidence type="ECO:0000313" key="7">
    <source>
        <dbReference type="EMBL" id="CUS36023.1"/>
    </source>
</evidence>
<reference evidence="7 8" key="1">
    <citation type="submission" date="2015-10" db="EMBL/GenBank/DDBJ databases">
        <authorList>
            <person name="Gilbert D.G."/>
        </authorList>
    </citation>
    <scope>NUCLEOTIDE SEQUENCE [LARGE SCALE GENOMIC DNA]</scope>
    <source>
        <strain evidence="7">COMA1</strain>
    </source>
</reference>
<dbReference type="CDD" id="cd00056">
    <property type="entry name" value="ENDO3c"/>
    <property type="match status" value="1"/>
</dbReference>
<proteinExistence type="inferred from homology"/>
<evidence type="ECO:0000256" key="4">
    <source>
        <dbReference type="ARBA" id="ARBA00022763"/>
    </source>
</evidence>
<dbReference type="SUPFAM" id="SSF48150">
    <property type="entry name" value="DNA-glycosylase"/>
    <property type="match status" value="1"/>
</dbReference>
<dbReference type="STRING" id="1742972.COMA1_20599"/>
<evidence type="ECO:0000256" key="1">
    <source>
        <dbReference type="ARBA" id="ARBA00000086"/>
    </source>
</evidence>
<dbReference type="PANTHER" id="PTHR43003:SF5">
    <property type="entry name" value="DNA-3-METHYLADENINE GLYCOSYLASE"/>
    <property type="match status" value="1"/>
</dbReference>
<keyword evidence="7" id="KW-0378">Hydrolase</keyword>
<dbReference type="Proteomes" id="UP000199032">
    <property type="component" value="Unassembled WGS sequence"/>
</dbReference>
<dbReference type="GO" id="GO:0032993">
    <property type="term" value="C:protein-DNA complex"/>
    <property type="evidence" value="ECO:0007669"/>
    <property type="project" value="TreeGrafter"/>
</dbReference>
<sequence length="211" mass="23939">MPLSGSDPAVAHLAAVDPVMRRCIEGIGPCTLQPNLRRSPFESLVRAIAHQQLHDKAAESILTRFVALFPRRKFPRPDDLLTMNMRSMRAAGFSRAKILALRDLAAKTLDGTVPASRVIQKLGDDEIIQRLVEVRGVGRWTVEMLLIFSLGRPDVLPVDDFGVRNGFRIAYGRRSMPTPKQIFQYGERWKPYRTVAAWYLWQTADREKQAK</sequence>
<dbReference type="EC" id="3.2.2.21" evidence="3"/>
<comment type="catalytic activity">
    <reaction evidence="1">
        <text>Hydrolysis of alkylated DNA, releasing 3-methyladenine, 3-methylguanine, 7-methylguanine and 7-methyladenine.</text>
        <dbReference type="EC" id="3.2.2.21"/>
    </reaction>
</comment>
<protein>
    <recommendedName>
        <fullName evidence="3">DNA-3-methyladenine glycosylase II</fullName>
        <ecNumber evidence="3">3.2.2.21</ecNumber>
    </recommendedName>
</protein>
<dbReference type="Pfam" id="PF00730">
    <property type="entry name" value="HhH-GPD"/>
    <property type="match status" value="1"/>
</dbReference>
<evidence type="ECO:0000313" key="8">
    <source>
        <dbReference type="Proteomes" id="UP000199032"/>
    </source>
</evidence>
<dbReference type="InterPro" id="IPR011257">
    <property type="entry name" value="DNA_glycosylase"/>
</dbReference>
<keyword evidence="5" id="KW-0234">DNA repair</keyword>
<dbReference type="SMART" id="SM00478">
    <property type="entry name" value="ENDO3c"/>
    <property type="match status" value="1"/>
</dbReference>
<dbReference type="GO" id="GO:0006285">
    <property type="term" value="P:base-excision repair, AP site formation"/>
    <property type="evidence" value="ECO:0007669"/>
    <property type="project" value="TreeGrafter"/>
</dbReference>
<keyword evidence="4" id="KW-0227">DNA damage</keyword>
<keyword evidence="7" id="KW-0326">Glycosidase</keyword>